<accession>A0A3P7N5X7</accession>
<organism evidence="2 3">
    <name type="scientific">Cylicostephanus goldi</name>
    <name type="common">Nematode worm</name>
    <dbReference type="NCBI Taxonomy" id="71465"/>
    <lineage>
        <taxon>Eukaryota</taxon>
        <taxon>Metazoa</taxon>
        <taxon>Ecdysozoa</taxon>
        <taxon>Nematoda</taxon>
        <taxon>Chromadorea</taxon>
        <taxon>Rhabditida</taxon>
        <taxon>Rhabditina</taxon>
        <taxon>Rhabditomorpha</taxon>
        <taxon>Strongyloidea</taxon>
        <taxon>Strongylidae</taxon>
        <taxon>Cylicostephanus</taxon>
    </lineage>
</organism>
<proteinExistence type="predicted"/>
<name>A0A3P7N5X7_CYLGO</name>
<evidence type="ECO:0000313" key="3">
    <source>
        <dbReference type="Proteomes" id="UP000271889"/>
    </source>
</evidence>
<reference evidence="2 3" key="1">
    <citation type="submission" date="2018-11" db="EMBL/GenBank/DDBJ databases">
        <authorList>
            <consortium name="Pathogen Informatics"/>
        </authorList>
    </citation>
    <scope>NUCLEOTIDE SEQUENCE [LARGE SCALE GENOMIC DNA]</scope>
</reference>
<dbReference type="EMBL" id="UYRV01120137">
    <property type="protein sequence ID" value="VDN32113.1"/>
    <property type="molecule type" value="Genomic_DNA"/>
</dbReference>
<protein>
    <submittedName>
        <fullName evidence="2">Uncharacterized protein</fullName>
    </submittedName>
</protein>
<dbReference type="AlphaFoldDB" id="A0A3P7N5X7"/>
<evidence type="ECO:0000256" key="1">
    <source>
        <dbReference type="SAM" id="MobiDB-lite"/>
    </source>
</evidence>
<feature type="compositionally biased region" description="Acidic residues" evidence="1">
    <location>
        <begin position="178"/>
        <end position="189"/>
    </location>
</feature>
<keyword evidence="3" id="KW-1185">Reference proteome</keyword>
<dbReference type="Proteomes" id="UP000271889">
    <property type="component" value="Unassembled WGS sequence"/>
</dbReference>
<sequence>MFADIFYLIDRSGVIYELDILEDDRYGCEVLGETGITTEGKMKYQSLYYDYETDYFFYSNYDGGEESKLYAIEAIFDAAGNESFKTYKLGDFAEKVWPVAGLYRWENQRNDVDDSQVYISGDVTLGEKSATEEFESFVTGERRIPSLSDKPIKKLSEVNAEAAALAQAALEAKANEEAANEEVTEETEETTATTPDESVDGEGEESVSGNE</sequence>
<gene>
    <name evidence="2" type="ORF">CGOC_LOCUS12025</name>
</gene>
<feature type="region of interest" description="Disordered" evidence="1">
    <location>
        <begin position="171"/>
        <end position="211"/>
    </location>
</feature>
<evidence type="ECO:0000313" key="2">
    <source>
        <dbReference type="EMBL" id="VDN32113.1"/>
    </source>
</evidence>